<dbReference type="Proteomes" id="UP001599542">
    <property type="component" value="Unassembled WGS sequence"/>
</dbReference>
<evidence type="ECO:0000313" key="2">
    <source>
        <dbReference type="EMBL" id="MFE1351010.1"/>
    </source>
</evidence>
<name>A0ABW6GE62_9ACTN</name>
<reference evidence="2 3" key="1">
    <citation type="submission" date="2024-09" db="EMBL/GenBank/DDBJ databases">
        <title>The Natural Products Discovery Center: Release of the First 8490 Sequenced Strains for Exploring Actinobacteria Biosynthetic Diversity.</title>
        <authorList>
            <person name="Kalkreuter E."/>
            <person name="Kautsar S.A."/>
            <person name="Yang D."/>
            <person name="Bader C.D."/>
            <person name="Teijaro C.N."/>
            <person name="Fluegel L."/>
            <person name="Davis C.M."/>
            <person name="Simpson J.R."/>
            <person name="Lauterbach L."/>
            <person name="Steele A.D."/>
            <person name="Gui C."/>
            <person name="Meng S."/>
            <person name="Li G."/>
            <person name="Viehrig K."/>
            <person name="Ye F."/>
            <person name="Su P."/>
            <person name="Kiefer A.F."/>
            <person name="Nichols A."/>
            <person name="Cepeda A.J."/>
            <person name="Yan W."/>
            <person name="Fan B."/>
            <person name="Jiang Y."/>
            <person name="Adhikari A."/>
            <person name="Zheng C.-J."/>
            <person name="Schuster L."/>
            <person name="Cowan T.M."/>
            <person name="Smanski M.J."/>
            <person name="Chevrette M.G."/>
            <person name="De Carvalho L.P.S."/>
            <person name="Shen B."/>
        </authorList>
    </citation>
    <scope>NUCLEOTIDE SEQUENCE [LARGE SCALE GENOMIC DNA]</scope>
    <source>
        <strain evidence="2 3">NPDC058753</strain>
    </source>
</reference>
<protein>
    <submittedName>
        <fullName evidence="2">Alpha/beta fold hydrolase</fullName>
    </submittedName>
</protein>
<organism evidence="2 3">
    <name type="scientific">Kitasatospora phosalacinea</name>
    <dbReference type="NCBI Taxonomy" id="2065"/>
    <lineage>
        <taxon>Bacteria</taxon>
        <taxon>Bacillati</taxon>
        <taxon>Actinomycetota</taxon>
        <taxon>Actinomycetes</taxon>
        <taxon>Kitasatosporales</taxon>
        <taxon>Streptomycetaceae</taxon>
        <taxon>Kitasatospora</taxon>
    </lineage>
</organism>
<dbReference type="Gene3D" id="3.40.50.1820">
    <property type="entry name" value="alpha/beta hydrolase"/>
    <property type="match status" value="1"/>
</dbReference>
<dbReference type="RefSeq" id="WP_380315844.1">
    <property type="nucleotide sequence ID" value="NZ_JBHYPW010000002.1"/>
</dbReference>
<dbReference type="InterPro" id="IPR050228">
    <property type="entry name" value="Carboxylesterase_BioH"/>
</dbReference>
<gene>
    <name evidence="2" type="ORF">ACFW6T_03365</name>
</gene>
<dbReference type="PANTHER" id="PTHR43194">
    <property type="entry name" value="HYDROLASE ALPHA/BETA FOLD FAMILY"/>
    <property type="match status" value="1"/>
</dbReference>
<dbReference type="PRINTS" id="PR00111">
    <property type="entry name" value="ABHYDROLASE"/>
</dbReference>
<dbReference type="Pfam" id="PF12697">
    <property type="entry name" value="Abhydrolase_6"/>
    <property type="match status" value="1"/>
</dbReference>
<dbReference type="GO" id="GO:0016787">
    <property type="term" value="F:hydrolase activity"/>
    <property type="evidence" value="ECO:0007669"/>
    <property type="project" value="UniProtKB-KW"/>
</dbReference>
<keyword evidence="2" id="KW-0378">Hydrolase</keyword>
<sequence length="291" mass="30708">MNSTLGTTTRYLDVTGGRIAYDDAPGPGVPVVLLPGMLDRRTVYRHLAPLLSAAGHRVVTMDLRGMGESSTGFTDHTPAALADDLVALLSHLDLRGAVLVGSSYTGATVVRAAALAPGRTGGVVLVDAFIENLPLNAFQKALFGLAAPLVTAFPGLWGSMQKFYYPATARPADFEAHRADLARMLREPARKTALRGYLKGDSAPVGWCEGVDVPALVLMGDKDPDFPEPELVADRQTAALRGRKVMVEGAGHYPMASHPQAVADALLPFLAELAEPTEPADENAESAGVSR</sequence>
<dbReference type="InterPro" id="IPR000639">
    <property type="entry name" value="Epox_hydrolase-like"/>
</dbReference>
<accession>A0ABW6GE62</accession>
<comment type="caution">
    <text evidence="2">The sequence shown here is derived from an EMBL/GenBank/DDBJ whole genome shotgun (WGS) entry which is preliminary data.</text>
</comment>
<evidence type="ECO:0000259" key="1">
    <source>
        <dbReference type="Pfam" id="PF12697"/>
    </source>
</evidence>
<dbReference type="PRINTS" id="PR00412">
    <property type="entry name" value="EPOXHYDRLASE"/>
</dbReference>
<feature type="domain" description="AB hydrolase-1" evidence="1">
    <location>
        <begin position="31"/>
        <end position="265"/>
    </location>
</feature>
<keyword evidence="3" id="KW-1185">Reference proteome</keyword>
<dbReference type="EMBL" id="JBHYPX010000003">
    <property type="protein sequence ID" value="MFE1351010.1"/>
    <property type="molecule type" value="Genomic_DNA"/>
</dbReference>
<dbReference type="InterPro" id="IPR029058">
    <property type="entry name" value="AB_hydrolase_fold"/>
</dbReference>
<dbReference type="PANTHER" id="PTHR43194:SF2">
    <property type="entry name" value="PEROXISOMAL MEMBRANE PROTEIN LPX1"/>
    <property type="match status" value="1"/>
</dbReference>
<proteinExistence type="predicted"/>
<evidence type="ECO:0000313" key="3">
    <source>
        <dbReference type="Proteomes" id="UP001599542"/>
    </source>
</evidence>
<dbReference type="SUPFAM" id="SSF53474">
    <property type="entry name" value="alpha/beta-Hydrolases"/>
    <property type="match status" value="1"/>
</dbReference>
<dbReference type="InterPro" id="IPR000073">
    <property type="entry name" value="AB_hydrolase_1"/>
</dbReference>